<keyword evidence="4" id="KW-0411">Iron-sulfur</keyword>
<dbReference type="OrthoDB" id="9781559at2"/>
<protein>
    <submittedName>
        <fullName evidence="6">DUF362 domain-containing protein</fullName>
    </submittedName>
</protein>
<feature type="domain" description="4Fe-4S ferredoxin-type" evidence="5">
    <location>
        <begin position="223"/>
        <end position="251"/>
    </location>
</feature>
<sequence>MTQDTNHEPAKVYFADLRARTPNRNRTAKLKKLFEAAGFGDVVKKGDLTGVKVHFGERGCDTHISPTYVRAMVERIKACGGRAFVTDTNTLYSGSRHNAVDHMVTAVEHGFDYAVLGAPVIIADGLDSTNVLEVPVAGKHFQSVKIAGDIVRADSLLVLSHFKGHELAGFGGAVKNLAMGCAPRAGKQEQHCVRFVVDAKKCIGCQECVKVCPVGAATMDGKKAVIDKATCIGCGECLTVCRKKAMSINWHTEIVPFMERLVEYALGAVTGKKGRVGYVNFLVNVTPDCDCVPWSDAPIVPDIGFLASTDPVALDKACLDLVNAQAACPECKLEHGLGTGEDKFAALWQWTRGDVTFVHGAAVGLGRPEYELVRI</sequence>
<dbReference type="InterPro" id="IPR017900">
    <property type="entry name" value="4Fe4S_Fe_S_CS"/>
</dbReference>
<proteinExistence type="predicted"/>
<keyword evidence="1" id="KW-0004">4Fe-4S</keyword>
<keyword evidence="3" id="KW-0408">Iron</keyword>
<dbReference type="Pfam" id="PF12838">
    <property type="entry name" value="Fer4_7"/>
    <property type="match status" value="1"/>
</dbReference>
<accession>A0A7C9MUP8</accession>
<dbReference type="GO" id="GO:0051539">
    <property type="term" value="F:4 iron, 4 sulfur cluster binding"/>
    <property type="evidence" value="ECO:0007669"/>
    <property type="project" value="UniProtKB-KW"/>
</dbReference>
<dbReference type="GO" id="GO:0046872">
    <property type="term" value="F:metal ion binding"/>
    <property type="evidence" value="ECO:0007669"/>
    <property type="project" value="UniProtKB-KW"/>
</dbReference>
<name>A0A7C9MUP8_9BACT</name>
<evidence type="ECO:0000313" key="6">
    <source>
        <dbReference type="EMBL" id="MYL82874.1"/>
    </source>
</evidence>
<reference evidence="6 7" key="1">
    <citation type="submission" date="2020-01" db="EMBL/GenBank/DDBJ databases">
        <title>Genome sequence of Desulfovibrio aerotolerans DSM 16695(T).</title>
        <authorList>
            <person name="Karnachuk O."/>
            <person name="Avakyan M."/>
            <person name="Mardanov A."/>
            <person name="Kadnikov V."/>
            <person name="Ravin N."/>
        </authorList>
    </citation>
    <scope>NUCLEOTIDE SEQUENCE [LARGE SCALE GENOMIC DNA]</scope>
    <source>
        <strain evidence="6 7">DSM 16695</strain>
    </source>
</reference>
<evidence type="ECO:0000313" key="7">
    <source>
        <dbReference type="Proteomes" id="UP000482487"/>
    </source>
</evidence>
<dbReference type="PROSITE" id="PS51379">
    <property type="entry name" value="4FE4S_FER_2"/>
    <property type="match status" value="2"/>
</dbReference>
<feature type="domain" description="4Fe-4S ferredoxin-type" evidence="5">
    <location>
        <begin position="193"/>
        <end position="222"/>
    </location>
</feature>
<evidence type="ECO:0000259" key="5">
    <source>
        <dbReference type="PROSITE" id="PS51379"/>
    </source>
</evidence>
<dbReference type="AlphaFoldDB" id="A0A7C9MUP8"/>
<dbReference type="EMBL" id="WVUD01000008">
    <property type="protein sequence ID" value="MYL82874.1"/>
    <property type="molecule type" value="Genomic_DNA"/>
</dbReference>
<evidence type="ECO:0000256" key="3">
    <source>
        <dbReference type="ARBA" id="ARBA00023004"/>
    </source>
</evidence>
<keyword evidence="2" id="KW-0479">Metal-binding</keyword>
<dbReference type="Proteomes" id="UP000482487">
    <property type="component" value="Unassembled WGS sequence"/>
</dbReference>
<dbReference type="PANTHER" id="PTHR24960:SF83">
    <property type="entry name" value="4FE-4S FERREDOXIN-TYPE DOMAIN-CONTAINING PROTEIN"/>
    <property type="match status" value="1"/>
</dbReference>
<dbReference type="RefSeq" id="WP_160959799.1">
    <property type="nucleotide sequence ID" value="NZ_WVUD01000008.1"/>
</dbReference>
<keyword evidence="7" id="KW-1185">Reference proteome</keyword>
<dbReference type="Pfam" id="PF04015">
    <property type="entry name" value="DUF362"/>
    <property type="match status" value="1"/>
</dbReference>
<dbReference type="InterPro" id="IPR007160">
    <property type="entry name" value="DUF362"/>
</dbReference>
<organism evidence="6 7">
    <name type="scientific">Solidesulfovibrio aerotolerans</name>
    <dbReference type="NCBI Taxonomy" id="295255"/>
    <lineage>
        <taxon>Bacteria</taxon>
        <taxon>Pseudomonadati</taxon>
        <taxon>Thermodesulfobacteriota</taxon>
        <taxon>Desulfovibrionia</taxon>
        <taxon>Desulfovibrionales</taxon>
        <taxon>Desulfovibrionaceae</taxon>
        <taxon>Solidesulfovibrio</taxon>
    </lineage>
</organism>
<dbReference type="InterPro" id="IPR017896">
    <property type="entry name" value="4Fe4S_Fe-S-bd"/>
</dbReference>
<dbReference type="Gene3D" id="3.40.50.11440">
    <property type="match status" value="1"/>
</dbReference>
<evidence type="ECO:0000256" key="1">
    <source>
        <dbReference type="ARBA" id="ARBA00022485"/>
    </source>
</evidence>
<comment type="caution">
    <text evidence="6">The sequence shown here is derived from an EMBL/GenBank/DDBJ whole genome shotgun (WGS) entry which is preliminary data.</text>
</comment>
<dbReference type="SUPFAM" id="SSF54862">
    <property type="entry name" value="4Fe-4S ferredoxins"/>
    <property type="match status" value="1"/>
</dbReference>
<dbReference type="Gene3D" id="3.30.70.20">
    <property type="match status" value="1"/>
</dbReference>
<gene>
    <name evidence="6" type="ORF">GTA51_06950</name>
</gene>
<evidence type="ECO:0000256" key="2">
    <source>
        <dbReference type="ARBA" id="ARBA00022723"/>
    </source>
</evidence>
<dbReference type="PANTHER" id="PTHR24960">
    <property type="entry name" value="PHOTOSYSTEM I IRON-SULFUR CENTER-RELATED"/>
    <property type="match status" value="1"/>
</dbReference>
<dbReference type="InterPro" id="IPR050157">
    <property type="entry name" value="PSI_iron-sulfur_center"/>
</dbReference>
<dbReference type="PROSITE" id="PS00198">
    <property type="entry name" value="4FE4S_FER_1"/>
    <property type="match status" value="1"/>
</dbReference>
<evidence type="ECO:0000256" key="4">
    <source>
        <dbReference type="ARBA" id="ARBA00023014"/>
    </source>
</evidence>